<keyword evidence="2" id="KW-1185">Reference proteome</keyword>
<reference evidence="1 2" key="1">
    <citation type="journal article" date="2017" name="Antonie Van Leeuwenhoek">
        <title>Phylogenomic resolution of the bacterial genus Pantoea and its relationship with Erwinia and Tatumella.</title>
        <authorList>
            <person name="Palmer M."/>
            <person name="Steenkamp E.T."/>
            <person name="Coetzee M.P."/>
            <person name="Chan W.Y."/>
            <person name="van Zyl E."/>
            <person name="De Maayer P."/>
            <person name="Coutinho T.A."/>
            <person name="Blom J."/>
            <person name="Smits T.H."/>
            <person name="Duffy B."/>
            <person name="Venter S.N."/>
        </authorList>
    </citation>
    <scope>NUCLEOTIDE SEQUENCE [LARGE SCALE GENOMIC DNA]</scope>
    <source>
        <strain evidence="1 2">LMG 26277</strain>
    </source>
</reference>
<accession>A0A1X1D7L8</accession>
<dbReference type="AlphaFoldDB" id="A0A1X1D7L8"/>
<dbReference type="EMBL" id="MLFS01000037">
    <property type="protein sequence ID" value="ORM72673.1"/>
    <property type="molecule type" value="Genomic_DNA"/>
</dbReference>
<comment type="caution">
    <text evidence="1">The sequence shown here is derived from an EMBL/GenBank/DDBJ whole genome shotgun (WGS) entry which is preliminary data.</text>
</comment>
<organism evidence="1 2">
    <name type="scientific">Pantoea wallisii</name>
    <dbReference type="NCBI Taxonomy" id="1076551"/>
    <lineage>
        <taxon>Bacteria</taxon>
        <taxon>Pseudomonadati</taxon>
        <taxon>Pseudomonadota</taxon>
        <taxon>Gammaproteobacteria</taxon>
        <taxon>Enterobacterales</taxon>
        <taxon>Erwiniaceae</taxon>
        <taxon>Pantoea</taxon>
    </lineage>
</organism>
<dbReference type="RefSeq" id="WP_128601792.1">
    <property type="nucleotide sequence ID" value="NZ_MLFS01000037.1"/>
</dbReference>
<dbReference type="STRING" id="1076551.HA48_13390"/>
<protein>
    <submittedName>
        <fullName evidence="1">Glutamate racemase</fullName>
    </submittedName>
</protein>
<dbReference type="Proteomes" id="UP000193104">
    <property type="component" value="Unassembled WGS sequence"/>
</dbReference>
<dbReference type="OrthoDB" id="6497321at2"/>
<name>A0A1X1D7L8_9GAMM</name>
<proteinExistence type="predicted"/>
<gene>
    <name evidence="1" type="ORF">HA48_13390</name>
</gene>
<evidence type="ECO:0000313" key="1">
    <source>
        <dbReference type="EMBL" id="ORM72673.1"/>
    </source>
</evidence>
<evidence type="ECO:0000313" key="2">
    <source>
        <dbReference type="Proteomes" id="UP000193104"/>
    </source>
</evidence>
<sequence>MTIACLHTAASNIAIFDAAAHASGMPLAQLSHLVMPHLLAEAELSGGMTAAQQQRLTQMLHSLTPWFDAILITCSTLGAVADGMDNAQARCPIYRTDRMLADEVHRLAGSTQVLCAAESTLASTRKLFCPPTLPAVRHPEVRLIPGAWAAFKAGQHEKYHAMIAEAVQQARTQGADQVALAQVSMAAALPHIPPALQPLTSPQLALRFVLAHINRRDR</sequence>